<dbReference type="Proteomes" id="UP001202328">
    <property type="component" value="Unassembled WGS sequence"/>
</dbReference>
<protein>
    <submittedName>
        <fullName evidence="1">Uncharacterized protein</fullName>
    </submittedName>
</protein>
<name>A0AAD4RXS3_9MAGN</name>
<sequence length="94" mass="10349">MGSNAFQAYKKTSHIQSGKSICSQGEEKLTFVAQYNIQGSWLNSTLKFVLPLIHPPMQLLKSQVPASDQVILLQGDEHKNVSTFLVQTSATNLS</sequence>
<gene>
    <name evidence="1" type="ORF">MKW98_007795</name>
</gene>
<keyword evidence="2" id="KW-1185">Reference proteome</keyword>
<accession>A0AAD4RXS3</accession>
<dbReference type="EMBL" id="JAJJMB010017174">
    <property type="protein sequence ID" value="KAI3841314.1"/>
    <property type="molecule type" value="Genomic_DNA"/>
</dbReference>
<evidence type="ECO:0000313" key="1">
    <source>
        <dbReference type="EMBL" id="KAI3841314.1"/>
    </source>
</evidence>
<proteinExistence type="predicted"/>
<reference evidence="1" key="1">
    <citation type="submission" date="2022-04" db="EMBL/GenBank/DDBJ databases">
        <title>A functionally conserved STORR gene fusion in Papaver species that diverged 16.8 million years ago.</title>
        <authorList>
            <person name="Catania T."/>
        </authorList>
    </citation>
    <scope>NUCLEOTIDE SEQUENCE</scope>
    <source>
        <strain evidence="1">S-188037</strain>
    </source>
</reference>
<dbReference type="AlphaFoldDB" id="A0AAD4RXS3"/>
<evidence type="ECO:0000313" key="2">
    <source>
        <dbReference type="Proteomes" id="UP001202328"/>
    </source>
</evidence>
<comment type="caution">
    <text evidence="1">The sequence shown here is derived from an EMBL/GenBank/DDBJ whole genome shotgun (WGS) entry which is preliminary data.</text>
</comment>
<organism evidence="1 2">
    <name type="scientific">Papaver atlanticum</name>
    <dbReference type="NCBI Taxonomy" id="357466"/>
    <lineage>
        <taxon>Eukaryota</taxon>
        <taxon>Viridiplantae</taxon>
        <taxon>Streptophyta</taxon>
        <taxon>Embryophyta</taxon>
        <taxon>Tracheophyta</taxon>
        <taxon>Spermatophyta</taxon>
        <taxon>Magnoliopsida</taxon>
        <taxon>Ranunculales</taxon>
        <taxon>Papaveraceae</taxon>
        <taxon>Papaveroideae</taxon>
        <taxon>Papaver</taxon>
    </lineage>
</organism>